<reference evidence="1" key="1">
    <citation type="journal article" date="2021" name="Evol. Appl.">
        <title>The genome of the Pyrenean desman and the effects of bottlenecks and inbreeding on the genomic landscape of an endangered species.</title>
        <authorList>
            <person name="Escoda L."/>
            <person name="Castresana J."/>
        </authorList>
    </citation>
    <scope>NUCLEOTIDE SEQUENCE</scope>
    <source>
        <strain evidence="1">IBE-C5619</strain>
    </source>
</reference>
<dbReference type="OrthoDB" id="9643825at2759"/>
<organism evidence="1 2">
    <name type="scientific">Galemys pyrenaicus</name>
    <name type="common">Iberian desman</name>
    <name type="synonym">Pyrenean desman</name>
    <dbReference type="NCBI Taxonomy" id="202257"/>
    <lineage>
        <taxon>Eukaryota</taxon>
        <taxon>Metazoa</taxon>
        <taxon>Chordata</taxon>
        <taxon>Craniata</taxon>
        <taxon>Vertebrata</taxon>
        <taxon>Euteleostomi</taxon>
        <taxon>Mammalia</taxon>
        <taxon>Eutheria</taxon>
        <taxon>Laurasiatheria</taxon>
        <taxon>Eulipotyphla</taxon>
        <taxon>Talpidae</taxon>
        <taxon>Galemys</taxon>
    </lineage>
</organism>
<evidence type="ECO:0000313" key="1">
    <source>
        <dbReference type="EMBL" id="KAG8524671.1"/>
    </source>
</evidence>
<proteinExistence type="predicted"/>
<accession>A0A8J6AUD1</accession>
<dbReference type="EMBL" id="JAGFMF010011381">
    <property type="protein sequence ID" value="KAG8524671.1"/>
    <property type="molecule type" value="Genomic_DNA"/>
</dbReference>
<sequence length="339" mass="37708">MPHEEQPSLQRPRYGCKCAGPTGLSPAFGSPQETRWELGARYGANGRAAAGELAKLGAGVAKGGLRRLPALPSQIPKSQLATPALYPRSPGCADSFCRKRKQGHDAECFINSIPRVFDLSTGMCCFQTQALICIRLRRDARDHHRSVWRLRASMELCLLCDIGYDLSFCLHLTMDFFALPQKGCEVQEIALKTLQPYECVVMIGESRPNEGGSTAVQRLRALAVTTTQLWFPFLRSNKMTGSSTHLMAPSRLHHSRSIVDDERLSAEEMDERRRQNIAYEYLCHLEEAKRAYHVVIHSPGTVPRAPSSRFGHVFIVNSKCSLAGMRAERAQGTEVMLHG</sequence>
<keyword evidence="2" id="KW-1185">Reference proteome</keyword>
<gene>
    <name evidence="1" type="ORF">J0S82_006533</name>
</gene>
<evidence type="ECO:0000313" key="2">
    <source>
        <dbReference type="Proteomes" id="UP000700334"/>
    </source>
</evidence>
<dbReference type="Proteomes" id="UP000700334">
    <property type="component" value="Unassembled WGS sequence"/>
</dbReference>
<dbReference type="AlphaFoldDB" id="A0A8J6AUD1"/>
<name>A0A8J6AUD1_GALPY</name>
<comment type="caution">
    <text evidence="1">The sequence shown here is derived from an EMBL/GenBank/DDBJ whole genome shotgun (WGS) entry which is preliminary data.</text>
</comment>
<protein>
    <submittedName>
        <fullName evidence="1">Ras GTPase-activating-like protein IQGAP2</fullName>
    </submittedName>
</protein>